<dbReference type="CDD" id="cd15831">
    <property type="entry name" value="BTAD"/>
    <property type="match status" value="1"/>
</dbReference>
<protein>
    <submittedName>
        <fullName evidence="8">DNA-binding SARP family transcriptional activator/tetratricopeptide (TPR) repeat protein</fullName>
    </submittedName>
</protein>
<dbReference type="Pfam" id="PF03704">
    <property type="entry name" value="BTAD"/>
    <property type="match status" value="1"/>
</dbReference>
<evidence type="ECO:0000256" key="2">
    <source>
        <dbReference type="ARBA" id="ARBA00023015"/>
    </source>
</evidence>
<feature type="domain" description="OmpR/PhoB-type" evidence="7">
    <location>
        <begin position="1"/>
        <end position="86"/>
    </location>
</feature>
<dbReference type="AlphaFoldDB" id="A0AAE3VXD9"/>
<dbReference type="Proteomes" id="UP001240236">
    <property type="component" value="Unassembled WGS sequence"/>
</dbReference>
<dbReference type="GO" id="GO:0000160">
    <property type="term" value="P:phosphorelay signal transduction system"/>
    <property type="evidence" value="ECO:0007669"/>
    <property type="project" value="InterPro"/>
</dbReference>
<feature type="region of interest" description="Disordered" evidence="6">
    <location>
        <begin position="993"/>
        <end position="1038"/>
    </location>
</feature>
<dbReference type="RefSeq" id="WP_307236974.1">
    <property type="nucleotide sequence ID" value="NZ_JAUSUZ010000001.1"/>
</dbReference>
<evidence type="ECO:0000256" key="1">
    <source>
        <dbReference type="ARBA" id="ARBA00005820"/>
    </source>
</evidence>
<dbReference type="InterPro" id="IPR027417">
    <property type="entry name" value="P-loop_NTPase"/>
</dbReference>
<dbReference type="SUPFAM" id="SSF46894">
    <property type="entry name" value="C-terminal effector domain of the bipartite response regulators"/>
    <property type="match status" value="1"/>
</dbReference>
<dbReference type="GO" id="GO:0003677">
    <property type="term" value="F:DNA binding"/>
    <property type="evidence" value="ECO:0007669"/>
    <property type="project" value="UniProtKB-UniRule"/>
</dbReference>
<comment type="similarity">
    <text evidence="1">Belongs to the AfsR/DnrI/RedD regulatory family.</text>
</comment>
<dbReference type="GO" id="GO:0006355">
    <property type="term" value="P:regulation of DNA-templated transcription"/>
    <property type="evidence" value="ECO:0007669"/>
    <property type="project" value="InterPro"/>
</dbReference>
<dbReference type="SUPFAM" id="SSF48452">
    <property type="entry name" value="TPR-like"/>
    <property type="match status" value="3"/>
</dbReference>
<evidence type="ECO:0000313" key="9">
    <source>
        <dbReference type="Proteomes" id="UP001240236"/>
    </source>
</evidence>
<feature type="DNA-binding region" description="OmpR/PhoB-type" evidence="5">
    <location>
        <begin position="1"/>
        <end position="86"/>
    </location>
</feature>
<keyword evidence="9" id="KW-1185">Reference proteome</keyword>
<dbReference type="Gene3D" id="3.40.50.300">
    <property type="entry name" value="P-loop containing nucleotide triphosphate hydrolases"/>
    <property type="match status" value="1"/>
</dbReference>
<dbReference type="PRINTS" id="PR00364">
    <property type="entry name" value="DISEASERSIST"/>
</dbReference>
<dbReference type="SMART" id="SM01043">
    <property type="entry name" value="BTAD"/>
    <property type="match status" value="1"/>
</dbReference>
<keyword evidence="2" id="KW-0805">Transcription regulation</keyword>
<gene>
    <name evidence="8" type="ORF">J2S42_001648</name>
</gene>
<dbReference type="InterPro" id="IPR036388">
    <property type="entry name" value="WH-like_DNA-bd_sf"/>
</dbReference>
<comment type="caution">
    <text evidence="8">The sequence shown here is derived from an EMBL/GenBank/DDBJ whole genome shotgun (WGS) entry which is preliminary data.</text>
</comment>
<accession>A0AAE3VXD9</accession>
<dbReference type="PANTHER" id="PTHR35807">
    <property type="entry name" value="TRANSCRIPTIONAL REGULATOR REDD-RELATED"/>
    <property type="match status" value="1"/>
</dbReference>
<evidence type="ECO:0000256" key="6">
    <source>
        <dbReference type="SAM" id="MobiDB-lite"/>
    </source>
</evidence>
<dbReference type="InterPro" id="IPR005158">
    <property type="entry name" value="BTAD"/>
</dbReference>
<proteinExistence type="inferred from homology"/>
<evidence type="ECO:0000256" key="5">
    <source>
        <dbReference type="PROSITE-ProRule" id="PRU01091"/>
    </source>
</evidence>
<dbReference type="PROSITE" id="PS51755">
    <property type="entry name" value="OMPR_PHOB"/>
    <property type="match status" value="1"/>
</dbReference>
<evidence type="ECO:0000256" key="3">
    <source>
        <dbReference type="ARBA" id="ARBA00023125"/>
    </source>
</evidence>
<dbReference type="Gene3D" id="1.10.10.10">
    <property type="entry name" value="Winged helix-like DNA-binding domain superfamily/Winged helix DNA-binding domain"/>
    <property type="match status" value="2"/>
</dbReference>
<evidence type="ECO:0000313" key="8">
    <source>
        <dbReference type="EMBL" id="MDQ0364979.1"/>
    </source>
</evidence>
<reference evidence="8 9" key="1">
    <citation type="submission" date="2023-07" db="EMBL/GenBank/DDBJ databases">
        <title>Sequencing the genomes of 1000 actinobacteria strains.</title>
        <authorList>
            <person name="Klenk H.-P."/>
        </authorList>
    </citation>
    <scope>NUCLEOTIDE SEQUENCE [LARGE SCALE GENOMIC DNA]</scope>
    <source>
        <strain evidence="8 9">DSM 44709</strain>
    </source>
</reference>
<dbReference type="SUPFAM" id="SSF52540">
    <property type="entry name" value="P-loop containing nucleoside triphosphate hydrolases"/>
    <property type="match status" value="1"/>
</dbReference>
<dbReference type="SMART" id="SM00862">
    <property type="entry name" value="Trans_reg_C"/>
    <property type="match status" value="1"/>
</dbReference>
<keyword evidence="3 5" id="KW-0238">DNA-binding</keyword>
<organism evidence="8 9">
    <name type="scientific">Catenuloplanes indicus</name>
    <dbReference type="NCBI Taxonomy" id="137267"/>
    <lineage>
        <taxon>Bacteria</taxon>
        <taxon>Bacillati</taxon>
        <taxon>Actinomycetota</taxon>
        <taxon>Actinomycetes</taxon>
        <taxon>Micromonosporales</taxon>
        <taxon>Micromonosporaceae</taxon>
        <taxon>Catenuloplanes</taxon>
    </lineage>
</organism>
<dbReference type="EMBL" id="JAUSUZ010000001">
    <property type="protein sequence ID" value="MDQ0364979.1"/>
    <property type="molecule type" value="Genomic_DNA"/>
</dbReference>
<dbReference type="PANTHER" id="PTHR35807:SF1">
    <property type="entry name" value="TRANSCRIPTIONAL REGULATOR REDD"/>
    <property type="match status" value="1"/>
</dbReference>
<evidence type="ECO:0000259" key="7">
    <source>
        <dbReference type="PROSITE" id="PS51755"/>
    </source>
</evidence>
<name>A0AAE3VXD9_9ACTN</name>
<keyword evidence="4" id="KW-0804">Transcription</keyword>
<dbReference type="Gene3D" id="1.25.40.10">
    <property type="entry name" value="Tetratricopeptide repeat domain"/>
    <property type="match status" value="3"/>
</dbReference>
<sequence>MLGPLLITGPAGQPVVVARPQQRTVLHVLLARAGAAVPPDTLAGALWGPAAGRRAPGALRVLVHHLRRVLGADRIVREPGGFVLRVADGELDAHEFLALLDEAGGGEPERARGLLRRALGLWRGAAFQDDDSGDPVRAVAARLTERRLTAYEDLFDLELRRGAYRQVCAETLAVVREHPLREQLVAQAMTALAGSERTAEALQLYERTRLLLAEELGTDPGARLRDLYAELLAPSRTHLGMPATDVPPERDPHTGCRIVPAQLPPSTAHFTARGAEVARLSARLRAAGAGPVRCGVAGMGGIGKTALAVEASRRVAAAFPDGQLFVDLRGGEPEPADPGRVLGAFLRALGVASSAVPAGAEERAALFRSRVADLRILVVLDNAAGEAQVHPLLPAGPGCAVLITSRARMTALDGVDWTDLGLLDPADGARLLHAVAGRGTDEPAATAEVVDLCGRLPLAIRIAGARVLGRPHWDVARLADALRDERGRLDELTVGDLAVRGSLRLSYQALPDDAARLLRRLGLLGGDDLNAWVAATLLDTPIAEAERLLDLLVDAQLVRITGAGPGSHLRYGLHDLVRLYARERADAEESTAGREAALARTWTTLADIATEADRRAPLRVLTAVAAVTGAAPPDEPWIDALLADPAAWYDAERNRLIEGAHTASGEAAWRIPAASMLEFQTRGLFRDWRDTHRLGLRAAVAAGDLTARALMHRNLAQLEIFGGDGDWQRGATEAQAALELFRHAGIPLGEADALLLLSAAALRQGDLGTALPPAREGLRIARAAGDRRAEANLLHQVGWIHRMSGDLDTARERLGEGLRLAGDGGFTRLLIWLSIAVGIVHRDRDDLVAADHHLRQALTAAREARLDGDTASILTHLAALRRRRGDPAGARATAEESLRLCRAVGLVFNEAQTLITLGEIAIDLGDGTHAHGLLTAGRDRMERLSSVHGRAQAWRALGDAESLRGRPDAARDARVEARRLFHRAGDAAAAGALDSLLTGPPGTDDARGPQDPGHTVPEDGRGTRHSDPDEYRTRHAPG</sequence>
<feature type="compositionally biased region" description="Basic and acidic residues" evidence="6">
    <location>
        <begin position="1016"/>
        <end position="1038"/>
    </location>
</feature>
<dbReference type="InterPro" id="IPR011990">
    <property type="entry name" value="TPR-like_helical_dom_sf"/>
</dbReference>
<evidence type="ECO:0000256" key="4">
    <source>
        <dbReference type="ARBA" id="ARBA00023163"/>
    </source>
</evidence>
<dbReference type="GO" id="GO:0043531">
    <property type="term" value="F:ADP binding"/>
    <property type="evidence" value="ECO:0007669"/>
    <property type="project" value="InterPro"/>
</dbReference>
<dbReference type="InterPro" id="IPR001867">
    <property type="entry name" value="OmpR/PhoB-type_DNA-bd"/>
</dbReference>
<dbReference type="InterPro" id="IPR016032">
    <property type="entry name" value="Sig_transdc_resp-reg_C-effctor"/>
</dbReference>
<dbReference type="InterPro" id="IPR051677">
    <property type="entry name" value="AfsR-DnrI-RedD_regulator"/>
</dbReference>